<evidence type="ECO:0000259" key="3">
    <source>
        <dbReference type="PROSITE" id="PS50158"/>
    </source>
</evidence>
<dbReference type="RefSeq" id="XP_062710856.1">
    <property type="nucleotide sequence ID" value="XM_062854872.1"/>
</dbReference>
<dbReference type="Proteomes" id="UP000069940">
    <property type="component" value="Unassembled WGS sequence"/>
</dbReference>
<dbReference type="PROSITE" id="PS50158">
    <property type="entry name" value="ZF_CCHC"/>
    <property type="match status" value="1"/>
</dbReference>
<proteinExistence type="predicted"/>
<reference evidence="5" key="1">
    <citation type="journal article" date="2015" name="Proc. Natl. Acad. Sci. U.S.A.">
        <title>Genome sequence of the Asian Tiger mosquito, Aedes albopictus, reveals insights into its biology, genetics, and evolution.</title>
        <authorList>
            <person name="Chen X.G."/>
            <person name="Jiang X."/>
            <person name="Gu J."/>
            <person name="Xu M."/>
            <person name="Wu Y."/>
            <person name="Deng Y."/>
            <person name="Zhang C."/>
            <person name="Bonizzoni M."/>
            <person name="Dermauw W."/>
            <person name="Vontas J."/>
            <person name="Armbruster P."/>
            <person name="Huang X."/>
            <person name="Yang Y."/>
            <person name="Zhang H."/>
            <person name="He W."/>
            <person name="Peng H."/>
            <person name="Liu Y."/>
            <person name="Wu K."/>
            <person name="Chen J."/>
            <person name="Lirakis M."/>
            <person name="Topalis P."/>
            <person name="Van Leeuwen T."/>
            <person name="Hall A.B."/>
            <person name="Jiang X."/>
            <person name="Thorpe C."/>
            <person name="Mueller R.L."/>
            <person name="Sun C."/>
            <person name="Waterhouse R.M."/>
            <person name="Yan G."/>
            <person name="Tu Z.J."/>
            <person name="Fang X."/>
            <person name="James A.A."/>
        </authorList>
    </citation>
    <scope>NUCLEOTIDE SEQUENCE [LARGE SCALE GENOMIC DNA]</scope>
    <source>
        <strain evidence="5">Foshan</strain>
    </source>
</reference>
<accession>A0ABM1Y7B9</accession>
<evidence type="ECO:0000256" key="1">
    <source>
        <dbReference type="PROSITE-ProRule" id="PRU00047"/>
    </source>
</evidence>
<keyword evidence="1" id="KW-0479">Metal-binding</keyword>
<dbReference type="InterPro" id="IPR036875">
    <property type="entry name" value="Znf_CCHC_sf"/>
</dbReference>
<dbReference type="EnsemblMetazoa" id="AALFPA23_006463.R8402">
    <property type="protein sequence ID" value="AALFPA23_006463.P8402"/>
    <property type="gene ID" value="AALFPA23_006463"/>
</dbReference>
<keyword evidence="5" id="KW-1185">Reference proteome</keyword>
<name>A0ABM1Y7B9_AEDAL</name>
<dbReference type="SUPFAM" id="SSF57756">
    <property type="entry name" value="Retrovirus zinc finger-like domains"/>
    <property type="match status" value="1"/>
</dbReference>
<evidence type="ECO:0000256" key="2">
    <source>
        <dbReference type="SAM" id="MobiDB-lite"/>
    </source>
</evidence>
<organism evidence="4 5">
    <name type="scientific">Aedes albopictus</name>
    <name type="common">Asian tiger mosquito</name>
    <name type="synonym">Stegomyia albopicta</name>
    <dbReference type="NCBI Taxonomy" id="7160"/>
    <lineage>
        <taxon>Eukaryota</taxon>
        <taxon>Metazoa</taxon>
        <taxon>Ecdysozoa</taxon>
        <taxon>Arthropoda</taxon>
        <taxon>Hexapoda</taxon>
        <taxon>Insecta</taxon>
        <taxon>Pterygota</taxon>
        <taxon>Neoptera</taxon>
        <taxon>Endopterygota</taxon>
        <taxon>Diptera</taxon>
        <taxon>Nematocera</taxon>
        <taxon>Culicoidea</taxon>
        <taxon>Culicidae</taxon>
        <taxon>Culicinae</taxon>
        <taxon>Aedini</taxon>
        <taxon>Aedes</taxon>
        <taxon>Stegomyia</taxon>
    </lineage>
</organism>
<keyword evidence="1" id="KW-0863">Zinc-finger</keyword>
<feature type="compositionally biased region" description="Polar residues" evidence="2">
    <location>
        <begin position="152"/>
        <end position="166"/>
    </location>
</feature>
<dbReference type="GeneID" id="134288942"/>
<feature type="domain" description="CCHC-type" evidence="3">
    <location>
        <begin position="609"/>
        <end position="622"/>
    </location>
</feature>
<feature type="region of interest" description="Disordered" evidence="2">
    <location>
        <begin position="553"/>
        <end position="605"/>
    </location>
</feature>
<feature type="compositionally biased region" description="Acidic residues" evidence="2">
    <location>
        <begin position="554"/>
        <end position="564"/>
    </location>
</feature>
<reference evidence="4" key="2">
    <citation type="submission" date="2025-05" db="UniProtKB">
        <authorList>
            <consortium name="EnsemblMetazoa"/>
        </authorList>
    </citation>
    <scope>IDENTIFICATION</scope>
    <source>
        <strain evidence="4">Foshan</strain>
    </source>
</reference>
<feature type="region of interest" description="Disordered" evidence="2">
    <location>
        <begin position="150"/>
        <end position="171"/>
    </location>
</feature>
<feature type="compositionally biased region" description="Basic and acidic residues" evidence="2">
    <location>
        <begin position="346"/>
        <end position="367"/>
    </location>
</feature>
<protein>
    <recommendedName>
        <fullName evidence="3">CCHC-type domain-containing protein</fullName>
    </recommendedName>
</protein>
<evidence type="ECO:0000313" key="4">
    <source>
        <dbReference type="EnsemblMetazoa" id="AALFPA23_006463.P8402"/>
    </source>
</evidence>
<evidence type="ECO:0000313" key="5">
    <source>
        <dbReference type="Proteomes" id="UP000069940"/>
    </source>
</evidence>
<sequence>MDKFPYAEHLNLEEVDYELLIRGVLDEKIAALDLPSKQRYLRTLFKADLKNLQNYPSPYSISEEYDHIDGRITDLVSAVERCGLEQRFVSRLLHYYYRAKRCLASQEGEMQLKRKLVRRIGDCMKVYKIGPPASEYVEKINDVLNDADRSRAGQTGQFPNSSTPKATGTVPKVAEMTPKDQVPNDTTGGLGKDVHARMNHMERMLESVTKMLTEREPPIAQTGGTAEHQRVVAARNPIGTPNRTTPNISTEEDELFGLLKNVSRLLKERQGTQQVVGQEPEREMVRPRLSGLFGPVEPVETERAAECGRGQTSRHYEVAQEQQRAMRNTRERDDSDDSDGGSFASRRREGFQRRGQDHDDRRARGRDYGMRDHLNRVEKWKLRFSGDSRSVTVENFLYKLNKIAELEGVPERQLLRDIHLLLEGPASDWFFTFVDEFEDWPTFERLIKFRFGNPNQDQGIRQRIQERKQQRGESFIAFVTEIEKLNRMLSKPLSRTRKFEVIWDNMRQHYRSKISIVDVNDLHQLVKLNHRIDAADPSLQQPGEPRRVVHNVEVDDDEEYDSEDSATINAMRPRPTRENKPSIQSQPNGQQSLSQPKPDGAVQPGQRACWNCQQNGHGWRECSRPKVIFCYGCGNLGRTIRCCERCSVHRPTPNQGN</sequence>
<feature type="compositionally biased region" description="Polar residues" evidence="2">
    <location>
        <begin position="581"/>
        <end position="595"/>
    </location>
</feature>
<keyword evidence="1" id="KW-0862">Zinc</keyword>
<feature type="region of interest" description="Disordered" evidence="2">
    <location>
        <begin position="301"/>
        <end position="367"/>
    </location>
</feature>
<dbReference type="InterPro" id="IPR001878">
    <property type="entry name" value="Znf_CCHC"/>
</dbReference>